<evidence type="ECO:0000313" key="2">
    <source>
        <dbReference type="Proteomes" id="UP000179179"/>
    </source>
</evidence>
<dbReference type="GeneID" id="34447966"/>
<dbReference type="AlphaFoldDB" id="A0A1F8A598"/>
<proteinExistence type="predicted"/>
<comment type="caution">
    <text evidence="1">The sequence shown here is derived from an EMBL/GenBank/DDBJ whole genome shotgun (WGS) entry which is preliminary data.</text>
</comment>
<dbReference type="Proteomes" id="UP000179179">
    <property type="component" value="Unassembled WGS sequence"/>
</dbReference>
<sequence length="128" mass="14801">MVNLSKQTKSDDTRIIVRNRVYPDRGAIFKLYSWKRALNSQCGFSTRRHRIRCKLSLSEGSQQLIYVSCEKQFVAAIDMMSKNGADLEFELVHKFEWLHEKINIFTNGGRRPSCGSDFSGTFEKSELD</sequence>
<reference evidence="1 2" key="1">
    <citation type="journal article" date="2016" name="Genome Biol. Evol.">
        <title>Draft genome sequence of an aflatoxigenic Aspergillus species, A. bombycis.</title>
        <authorList>
            <person name="Moore G.G."/>
            <person name="Mack B.M."/>
            <person name="Beltz S.B."/>
            <person name="Gilbert M.K."/>
        </authorList>
    </citation>
    <scope>NUCLEOTIDE SEQUENCE [LARGE SCALE GENOMIC DNA]</scope>
    <source>
        <strain evidence="2">NRRL 26010</strain>
    </source>
</reference>
<accession>A0A1F8A598</accession>
<dbReference type="OrthoDB" id="4445787at2759"/>
<keyword evidence="2" id="KW-1185">Reference proteome</keyword>
<protein>
    <submittedName>
        <fullName evidence="1">Uncharacterized protein</fullName>
    </submittedName>
</protein>
<gene>
    <name evidence="1" type="ORF">ABOM_004576</name>
</gene>
<dbReference type="EMBL" id="LYCR01000031">
    <property type="protein sequence ID" value="OGM46478.1"/>
    <property type="molecule type" value="Genomic_DNA"/>
</dbReference>
<organism evidence="1 2">
    <name type="scientific">Aspergillus bombycis</name>
    <dbReference type="NCBI Taxonomy" id="109264"/>
    <lineage>
        <taxon>Eukaryota</taxon>
        <taxon>Fungi</taxon>
        <taxon>Dikarya</taxon>
        <taxon>Ascomycota</taxon>
        <taxon>Pezizomycotina</taxon>
        <taxon>Eurotiomycetes</taxon>
        <taxon>Eurotiomycetidae</taxon>
        <taxon>Eurotiales</taxon>
        <taxon>Aspergillaceae</taxon>
        <taxon>Aspergillus</taxon>
    </lineage>
</organism>
<evidence type="ECO:0000313" key="1">
    <source>
        <dbReference type="EMBL" id="OGM46478.1"/>
    </source>
</evidence>
<name>A0A1F8A598_9EURO</name>
<dbReference type="RefSeq" id="XP_022390195.1">
    <property type="nucleotide sequence ID" value="XM_022531705.1"/>
</dbReference>